<accession>A0A4P7QFL1</accession>
<dbReference type="PROSITE" id="PS51257">
    <property type="entry name" value="PROKAR_LIPOPROTEIN"/>
    <property type="match status" value="1"/>
</dbReference>
<dbReference type="RefSeq" id="WP_136140961.1">
    <property type="nucleotide sequence ID" value="NZ_CP039247.1"/>
</dbReference>
<dbReference type="AlphaFoldDB" id="A0A4P7QFL1"/>
<dbReference type="Gene3D" id="3.40.190.10">
    <property type="entry name" value="Periplasmic binding protein-like II"/>
    <property type="match status" value="1"/>
</dbReference>
<sequence precursor="true">MKLATVKVVALAAISSLALAACQGIEPAAEESAISEQTVRIMVDSDSAEQRVVAEIYRATLESEGHDAEILRNQQLTPDERAELLSHGEADMWIGCTGNLLEAFDSNRAAELSTEYVEDQADPSGTDYLAETHIAMMAALPVELTTVDPSSARGCEGDSHVELPQNYVPIYVKGLLDRDERLTVSSVTKYLTTQEISDLVEEAEATGNEQDIVAKWLSQIVSTGDIGAESDSDSSNSAGE</sequence>
<evidence type="ECO:0000313" key="2">
    <source>
        <dbReference type="EMBL" id="QCB28190.1"/>
    </source>
</evidence>
<evidence type="ECO:0000313" key="3">
    <source>
        <dbReference type="Proteomes" id="UP000296352"/>
    </source>
</evidence>
<dbReference type="KEGG" id="cee:CENDO_04500"/>
<evidence type="ECO:0000256" key="1">
    <source>
        <dbReference type="SAM" id="SignalP"/>
    </source>
</evidence>
<evidence type="ECO:0008006" key="4">
    <source>
        <dbReference type="Google" id="ProtNLM"/>
    </source>
</evidence>
<protein>
    <recommendedName>
        <fullName evidence="4">ABC-type glycine betaine transport system substrate-binding domain-containing protein</fullName>
    </recommendedName>
</protein>
<proteinExistence type="predicted"/>
<reference evidence="2 3" key="1">
    <citation type="submission" date="2019-04" db="EMBL/GenBank/DDBJ databases">
        <title>Corynebacterium endometrii sp. nov., isolated from the uterus of a cow with endometritis.</title>
        <authorList>
            <person name="Ballas P."/>
            <person name="Ruckert C."/>
            <person name="Wagener K."/>
            <person name="Drillich M."/>
            <person name="Kaempfer P."/>
            <person name="Busse H.-J."/>
            <person name="Ehling-Schulz M."/>
        </authorList>
    </citation>
    <scope>NUCLEOTIDE SEQUENCE [LARGE SCALE GENOMIC DNA]</scope>
    <source>
        <strain evidence="2 3">LMM-1653</strain>
    </source>
</reference>
<keyword evidence="3" id="KW-1185">Reference proteome</keyword>
<dbReference type="OrthoDB" id="4423830at2"/>
<gene>
    <name evidence="2" type="ORF">CENDO_04500</name>
</gene>
<feature type="chain" id="PRO_5039670266" description="ABC-type glycine betaine transport system substrate-binding domain-containing protein" evidence="1">
    <location>
        <begin position="21"/>
        <end position="240"/>
    </location>
</feature>
<feature type="signal peptide" evidence="1">
    <location>
        <begin position="1"/>
        <end position="20"/>
    </location>
</feature>
<organism evidence="2 3">
    <name type="scientific">Corynebacterium endometrii</name>
    <dbReference type="NCBI Taxonomy" id="2488819"/>
    <lineage>
        <taxon>Bacteria</taxon>
        <taxon>Bacillati</taxon>
        <taxon>Actinomycetota</taxon>
        <taxon>Actinomycetes</taxon>
        <taxon>Mycobacteriales</taxon>
        <taxon>Corynebacteriaceae</taxon>
        <taxon>Corynebacterium</taxon>
    </lineage>
</organism>
<name>A0A4P7QFL1_9CORY</name>
<keyword evidence="1" id="KW-0732">Signal</keyword>
<dbReference type="EMBL" id="CP039247">
    <property type="protein sequence ID" value="QCB28190.1"/>
    <property type="molecule type" value="Genomic_DNA"/>
</dbReference>
<dbReference type="Proteomes" id="UP000296352">
    <property type="component" value="Chromosome"/>
</dbReference>